<protein>
    <submittedName>
        <fullName evidence="4">Uncharacterized protein</fullName>
    </submittedName>
</protein>
<feature type="region of interest" description="Disordered" evidence="3">
    <location>
        <begin position="342"/>
        <end position="394"/>
    </location>
</feature>
<feature type="region of interest" description="Disordered" evidence="3">
    <location>
        <begin position="31"/>
        <end position="62"/>
    </location>
</feature>
<dbReference type="STRING" id="145388.A0A0D2LTH2"/>
<dbReference type="Gene3D" id="3.80.10.10">
    <property type="entry name" value="Ribonuclease Inhibitor"/>
    <property type="match status" value="2"/>
</dbReference>
<dbReference type="Proteomes" id="UP000054498">
    <property type="component" value="Unassembled WGS sequence"/>
</dbReference>
<dbReference type="PANTHER" id="PTHR24110:SF3">
    <property type="entry name" value="CENTROSOMAL PROTEIN OF 78 KDA"/>
    <property type="match status" value="1"/>
</dbReference>
<dbReference type="InterPro" id="IPR001611">
    <property type="entry name" value="Leu-rich_rpt"/>
</dbReference>
<evidence type="ECO:0000256" key="2">
    <source>
        <dbReference type="SAM" id="Coils"/>
    </source>
</evidence>
<evidence type="ECO:0000256" key="3">
    <source>
        <dbReference type="SAM" id="MobiDB-lite"/>
    </source>
</evidence>
<name>A0A0D2LTH2_9CHLO</name>
<dbReference type="SUPFAM" id="SSF52047">
    <property type="entry name" value="RNI-like"/>
    <property type="match status" value="1"/>
</dbReference>
<sequence length="634" mass="64975">MPPAALSDALAQLVRHAARVDVVRITLGAPAPAPWAPTPRRPTAPKLRRPRRRAGGRAAADAAPELLDSEALPDRLAAWVTDAVVRVLTDGRPEHLTLAARLPGGCVPDLAAALGANGSLRELCLAGSCLGDAGLQALRPALAGHPRLHSLDLSGCRLTDASAALLAGVLAARAGKLAEMAWVHGLRGEGGAAAATRAGAARGDALDGAGGGGGGGSYCLTDLVLNCNDITDEGALHLAAALIDGPAGGAPRRLELRRCRLTARGAEAVRVALARDGGGGGALVVDLRDNGLGPNNDGGGLRGSNSSNGSQAQGGKDGGCHGVEGGRRAAAACAASAVLWGPSEPSSAWRTRAPRRAWGGAGVGRLRRAAAQDSSGGGAAHTTQQGSGPLLGRAGAAGGWQLGVSRQSSLLPRIVEAAWPGCGEPGEPTSDGGSDTGPDDGDWFGDDAEDCAWDALAQSGAAHLDRDLPFKSAAEQSFDTQRRLKAHGAALSGAGQRLRCKVPLHEVSKRQQQLGQQQEQEQQQQQQQQQQEQQQERQQQERQQQQRQQQQRQQQRGEAVGMCLDMAEPMRGPQAHMGDGLASALRLIDAPGVVAPGAALAGCTFAGLQQSFSQVGALLDGLEAALLLAARQPV</sequence>
<evidence type="ECO:0000313" key="4">
    <source>
        <dbReference type="EMBL" id="KIY94949.1"/>
    </source>
</evidence>
<dbReference type="RefSeq" id="XP_013893969.1">
    <property type="nucleotide sequence ID" value="XM_014038515.1"/>
</dbReference>
<feature type="compositionally biased region" description="Pro residues" evidence="3">
    <location>
        <begin position="31"/>
        <end position="42"/>
    </location>
</feature>
<keyword evidence="5" id="KW-1185">Reference proteome</keyword>
<dbReference type="PANTHER" id="PTHR24110">
    <property type="entry name" value="CENTROSOMAL PROTEIN OF 78 KDA"/>
    <property type="match status" value="1"/>
</dbReference>
<dbReference type="GeneID" id="25730433"/>
<proteinExistence type="predicted"/>
<feature type="compositionally biased region" description="Acidic residues" evidence="3">
    <location>
        <begin position="437"/>
        <end position="447"/>
    </location>
</feature>
<feature type="compositionally biased region" description="Low complexity" evidence="3">
    <location>
        <begin position="303"/>
        <end position="314"/>
    </location>
</feature>
<dbReference type="Pfam" id="PF13516">
    <property type="entry name" value="LRR_6"/>
    <property type="match status" value="3"/>
</dbReference>
<comment type="subcellular location">
    <subcellularLocation>
        <location evidence="1">Cytoplasm</location>
        <location evidence="1">Cytoskeleton</location>
        <location evidence="1">Cilium axoneme</location>
    </subcellularLocation>
</comment>
<feature type="region of interest" description="Disordered" evidence="3">
    <location>
        <begin position="418"/>
        <end position="447"/>
    </location>
</feature>
<feature type="compositionally biased region" description="Basic residues" evidence="3">
    <location>
        <begin position="46"/>
        <end position="55"/>
    </location>
</feature>
<feature type="coiled-coil region" evidence="2">
    <location>
        <begin position="511"/>
        <end position="555"/>
    </location>
</feature>
<reference evidence="4 5" key="1">
    <citation type="journal article" date="2013" name="BMC Genomics">
        <title>Reconstruction of the lipid metabolism for the microalga Monoraphidium neglectum from its genome sequence reveals characteristics suitable for biofuel production.</title>
        <authorList>
            <person name="Bogen C."/>
            <person name="Al-Dilaimi A."/>
            <person name="Albersmeier A."/>
            <person name="Wichmann J."/>
            <person name="Grundmann M."/>
            <person name="Rupp O."/>
            <person name="Lauersen K.J."/>
            <person name="Blifernez-Klassen O."/>
            <person name="Kalinowski J."/>
            <person name="Goesmann A."/>
            <person name="Mussgnug J.H."/>
            <person name="Kruse O."/>
        </authorList>
    </citation>
    <scope>NUCLEOTIDE SEQUENCE [LARGE SCALE GENOMIC DNA]</scope>
    <source>
        <strain evidence="4 5">SAG 48.87</strain>
    </source>
</reference>
<dbReference type="AlphaFoldDB" id="A0A0D2LTH2"/>
<dbReference type="SMART" id="SM00368">
    <property type="entry name" value="LRR_RI"/>
    <property type="match status" value="4"/>
</dbReference>
<feature type="region of interest" description="Disordered" evidence="3">
    <location>
        <begin position="294"/>
        <end position="323"/>
    </location>
</feature>
<keyword evidence="2" id="KW-0175">Coiled coil</keyword>
<dbReference type="EMBL" id="KK103789">
    <property type="protein sequence ID" value="KIY94949.1"/>
    <property type="molecule type" value="Genomic_DNA"/>
</dbReference>
<dbReference type="InterPro" id="IPR032675">
    <property type="entry name" value="LRR_dom_sf"/>
</dbReference>
<dbReference type="KEGG" id="mng:MNEG_13013"/>
<evidence type="ECO:0000256" key="1">
    <source>
        <dbReference type="ARBA" id="ARBA00004430"/>
    </source>
</evidence>
<organism evidence="4 5">
    <name type="scientific">Monoraphidium neglectum</name>
    <dbReference type="NCBI Taxonomy" id="145388"/>
    <lineage>
        <taxon>Eukaryota</taxon>
        <taxon>Viridiplantae</taxon>
        <taxon>Chlorophyta</taxon>
        <taxon>core chlorophytes</taxon>
        <taxon>Chlorophyceae</taxon>
        <taxon>CS clade</taxon>
        <taxon>Sphaeropleales</taxon>
        <taxon>Selenastraceae</taxon>
        <taxon>Monoraphidium</taxon>
    </lineage>
</organism>
<evidence type="ECO:0000313" key="5">
    <source>
        <dbReference type="Proteomes" id="UP000054498"/>
    </source>
</evidence>
<accession>A0A0D2LTH2</accession>
<dbReference type="OrthoDB" id="120976at2759"/>
<dbReference type="GO" id="GO:0005930">
    <property type="term" value="C:axoneme"/>
    <property type="evidence" value="ECO:0007669"/>
    <property type="project" value="UniProtKB-SubCell"/>
</dbReference>
<gene>
    <name evidence="4" type="ORF">MNEG_13013</name>
</gene>